<evidence type="ECO:0000313" key="3">
    <source>
        <dbReference type="Proteomes" id="UP000094336"/>
    </source>
</evidence>
<dbReference type="PANTHER" id="PTHR43507:SF1">
    <property type="entry name" value="NADH-UBIQUINONE OXIDOREDUCTASE CHAIN 4"/>
    <property type="match status" value="1"/>
</dbReference>
<dbReference type="GO" id="GO:0015990">
    <property type="term" value="P:electron transport coupled proton transport"/>
    <property type="evidence" value="ECO:0007669"/>
    <property type="project" value="TreeGrafter"/>
</dbReference>
<keyword evidence="1" id="KW-0472">Membrane</keyword>
<organism evidence="2 3">
    <name type="scientific">Babjeviella inositovora NRRL Y-12698</name>
    <dbReference type="NCBI Taxonomy" id="984486"/>
    <lineage>
        <taxon>Eukaryota</taxon>
        <taxon>Fungi</taxon>
        <taxon>Dikarya</taxon>
        <taxon>Ascomycota</taxon>
        <taxon>Saccharomycotina</taxon>
        <taxon>Pichiomycetes</taxon>
        <taxon>Serinales incertae sedis</taxon>
        <taxon>Babjeviella</taxon>
    </lineage>
</organism>
<protein>
    <recommendedName>
        <fullName evidence="4">NADH:quinone oxidoreductase/Mrp antiporter membrane subunit domain-containing protein</fullName>
    </recommendedName>
</protein>
<evidence type="ECO:0000256" key="1">
    <source>
        <dbReference type="SAM" id="Phobius"/>
    </source>
</evidence>
<evidence type="ECO:0000313" key="2">
    <source>
        <dbReference type="EMBL" id="ODQ76909.1"/>
    </source>
</evidence>
<dbReference type="GO" id="GO:0008137">
    <property type="term" value="F:NADH dehydrogenase (ubiquinone) activity"/>
    <property type="evidence" value="ECO:0007669"/>
    <property type="project" value="InterPro"/>
</dbReference>
<keyword evidence="1" id="KW-1133">Transmembrane helix</keyword>
<dbReference type="GO" id="GO:0048039">
    <property type="term" value="F:ubiquinone binding"/>
    <property type="evidence" value="ECO:0007669"/>
    <property type="project" value="TreeGrafter"/>
</dbReference>
<dbReference type="GeneID" id="30148527"/>
<dbReference type="OrthoDB" id="564260at2759"/>
<dbReference type="Proteomes" id="UP000094336">
    <property type="component" value="Unassembled WGS sequence"/>
</dbReference>
<gene>
    <name evidence="2" type="ORF">BABINDRAFT_169588</name>
</gene>
<reference evidence="3" key="1">
    <citation type="submission" date="2016-05" db="EMBL/GenBank/DDBJ databases">
        <title>Comparative genomics of biotechnologically important yeasts.</title>
        <authorList>
            <consortium name="DOE Joint Genome Institute"/>
            <person name="Riley R."/>
            <person name="Haridas S."/>
            <person name="Wolfe K.H."/>
            <person name="Lopes M.R."/>
            <person name="Hittinger C.T."/>
            <person name="Goker M."/>
            <person name="Salamov A."/>
            <person name="Wisecaver J."/>
            <person name="Long T.M."/>
            <person name="Aerts A.L."/>
            <person name="Barry K."/>
            <person name="Choi C."/>
            <person name="Clum A."/>
            <person name="Coughlan A.Y."/>
            <person name="Deshpande S."/>
            <person name="Douglass A.P."/>
            <person name="Hanson S.J."/>
            <person name="Klenk H.-P."/>
            <person name="Labutti K."/>
            <person name="Lapidus A."/>
            <person name="Lindquist E."/>
            <person name="Lipzen A."/>
            <person name="Meier-Kolthoff J.P."/>
            <person name="Ohm R.A."/>
            <person name="Otillar R.P."/>
            <person name="Pangilinan J."/>
            <person name="Peng Y."/>
            <person name="Rokas A."/>
            <person name="Rosa C.A."/>
            <person name="Scheuner C."/>
            <person name="Sibirny A.A."/>
            <person name="Slot J.C."/>
            <person name="Stielow J.B."/>
            <person name="Sun H."/>
            <person name="Kurtzman C.P."/>
            <person name="Blackwell M."/>
            <person name="Grigoriev I.V."/>
            <person name="Jeffries T.W."/>
        </authorList>
    </citation>
    <scope>NUCLEOTIDE SEQUENCE [LARGE SCALE GENOMIC DNA]</scope>
    <source>
        <strain evidence="3">NRRL Y-12698</strain>
    </source>
</reference>
<dbReference type="PANTHER" id="PTHR43507">
    <property type="entry name" value="NADH-UBIQUINONE OXIDOREDUCTASE CHAIN 4"/>
    <property type="match status" value="1"/>
</dbReference>
<dbReference type="GO" id="GO:0003954">
    <property type="term" value="F:NADH dehydrogenase activity"/>
    <property type="evidence" value="ECO:0007669"/>
    <property type="project" value="TreeGrafter"/>
</dbReference>
<accession>A0A1E3QGS9</accession>
<dbReference type="EMBL" id="KV454449">
    <property type="protein sequence ID" value="ODQ76909.1"/>
    <property type="molecule type" value="Genomic_DNA"/>
</dbReference>
<feature type="non-terminal residue" evidence="2">
    <location>
        <position position="1"/>
    </location>
</feature>
<feature type="transmembrane region" description="Helical" evidence="1">
    <location>
        <begin position="92"/>
        <end position="111"/>
    </location>
</feature>
<keyword evidence="3" id="KW-1185">Reference proteome</keyword>
<dbReference type="GO" id="GO:0042773">
    <property type="term" value="P:ATP synthesis coupled electron transport"/>
    <property type="evidence" value="ECO:0007669"/>
    <property type="project" value="InterPro"/>
</dbReference>
<sequence>LDQLTFYVLFEASLMPLFLLCFKSPLSGSILLAGVVLKLAIFAILRIVGGIMLAIAHGLVSPALFICVGGTPLSANFIGELLSFIGALNKNVLVGALAVSSVLLSACYQMRLTNRLTGGSKSPYLHVTSDLTKRESLLLCSLLLPTLYMGVRPDFVIELLDTSVSSLLLHL</sequence>
<name>A0A1E3QGS9_9ASCO</name>
<dbReference type="AlphaFoldDB" id="A0A1E3QGS9"/>
<keyword evidence="1" id="KW-0812">Transmembrane</keyword>
<dbReference type="InterPro" id="IPR003918">
    <property type="entry name" value="NADH_UbQ_OxRdtase"/>
</dbReference>
<evidence type="ECO:0008006" key="4">
    <source>
        <dbReference type="Google" id="ProtNLM"/>
    </source>
</evidence>
<dbReference type="STRING" id="984486.A0A1E3QGS9"/>
<feature type="transmembrane region" description="Helical" evidence="1">
    <location>
        <begin position="29"/>
        <end position="56"/>
    </location>
</feature>
<dbReference type="RefSeq" id="XP_018982237.1">
    <property type="nucleotide sequence ID" value="XM_019130674.1"/>
</dbReference>
<proteinExistence type="predicted"/>